<dbReference type="InterPro" id="IPR013762">
    <property type="entry name" value="Integrase-like_cat_sf"/>
</dbReference>
<proteinExistence type="inferred from homology"/>
<dbReference type="CDD" id="cd00397">
    <property type="entry name" value="DNA_BRE_C"/>
    <property type="match status" value="1"/>
</dbReference>
<evidence type="ECO:0000313" key="6">
    <source>
        <dbReference type="Proteomes" id="UP000622552"/>
    </source>
</evidence>
<dbReference type="GO" id="GO:0006310">
    <property type="term" value="P:DNA recombination"/>
    <property type="evidence" value="ECO:0007669"/>
    <property type="project" value="UniProtKB-KW"/>
</dbReference>
<dbReference type="InterPro" id="IPR011010">
    <property type="entry name" value="DNA_brk_join_enz"/>
</dbReference>
<dbReference type="AlphaFoldDB" id="A0A8J7KKA9"/>
<keyword evidence="6" id="KW-1185">Reference proteome</keyword>
<dbReference type="PROSITE" id="PS51898">
    <property type="entry name" value="TYR_RECOMBINASE"/>
    <property type="match status" value="1"/>
</dbReference>
<protein>
    <submittedName>
        <fullName evidence="5">Integrase</fullName>
    </submittedName>
</protein>
<dbReference type="Proteomes" id="UP000622552">
    <property type="component" value="Unassembled WGS sequence"/>
</dbReference>
<feature type="domain" description="Tyr recombinase" evidence="4">
    <location>
        <begin position="121"/>
        <end position="344"/>
    </location>
</feature>
<dbReference type="GO" id="GO:0003677">
    <property type="term" value="F:DNA binding"/>
    <property type="evidence" value="ECO:0007669"/>
    <property type="project" value="UniProtKB-KW"/>
</dbReference>
<keyword evidence="3" id="KW-0233">DNA recombination</keyword>
<evidence type="ECO:0000256" key="2">
    <source>
        <dbReference type="ARBA" id="ARBA00023125"/>
    </source>
</evidence>
<evidence type="ECO:0000256" key="1">
    <source>
        <dbReference type="ARBA" id="ARBA00008857"/>
    </source>
</evidence>
<dbReference type="InterPro" id="IPR050090">
    <property type="entry name" value="Tyrosine_recombinase_XerCD"/>
</dbReference>
<dbReference type="PANTHER" id="PTHR30349">
    <property type="entry name" value="PHAGE INTEGRASE-RELATED"/>
    <property type="match status" value="1"/>
</dbReference>
<accession>A0A8J7KKA9</accession>
<reference evidence="5" key="1">
    <citation type="submission" date="2020-11" db="EMBL/GenBank/DDBJ databases">
        <title>Sequencing the genomes of 1000 actinobacteria strains.</title>
        <authorList>
            <person name="Klenk H.-P."/>
        </authorList>
    </citation>
    <scope>NUCLEOTIDE SEQUENCE</scope>
    <source>
        <strain evidence="5">DSM 45356</strain>
    </source>
</reference>
<dbReference type="RefSeq" id="WP_307788946.1">
    <property type="nucleotide sequence ID" value="NZ_JADOUF010000001.1"/>
</dbReference>
<name>A0A8J7KKA9_9ACTN</name>
<comment type="similarity">
    <text evidence="1">Belongs to the 'phage' integrase family.</text>
</comment>
<sequence length="370" mass="40812">MIYSIPLAEAIDEYTSSSLFSRLAASTQRHRRYTLSRLLVVAANISSTDLSVRHVDLCLQDLEQGDAHLGGRRKGKSQRSLNSDRASLGMFIEWMRSSRSYVSPSFNPVAELKYSKKTTARKMLQIPAVRLPEVFAAAGARHPVERMACALGSYLGCRPAEAAMLRVESVDFARLEIELLVEKTHQRLTMPMCAELRDELVDYFQWYKRAMGVTKLSPGWYLLPARLTLGSPQMPRGLRGVPGATKMTPGWPVDPAAPLGRAGIGKAVKAAARAVGYSGSELDWVGGHTLRRSAARALYERLRDHGRDDALVMVQTLLGHAQISTTMAYIGVDTQKDRLRGLLAGQRMYDAPVAAKGADVVDLDTWRRAA</sequence>
<keyword evidence="2" id="KW-0238">DNA-binding</keyword>
<gene>
    <name evidence="5" type="ORF">IW245_007299</name>
</gene>
<dbReference type="GO" id="GO:0015074">
    <property type="term" value="P:DNA integration"/>
    <property type="evidence" value="ECO:0007669"/>
    <property type="project" value="InterPro"/>
</dbReference>
<organism evidence="5 6">
    <name type="scientific">Longispora fulva</name>
    <dbReference type="NCBI Taxonomy" id="619741"/>
    <lineage>
        <taxon>Bacteria</taxon>
        <taxon>Bacillati</taxon>
        <taxon>Actinomycetota</taxon>
        <taxon>Actinomycetes</taxon>
        <taxon>Micromonosporales</taxon>
        <taxon>Micromonosporaceae</taxon>
        <taxon>Longispora</taxon>
    </lineage>
</organism>
<dbReference type="PANTHER" id="PTHR30349:SF41">
    <property type="entry name" value="INTEGRASE_RECOMBINASE PROTEIN MJ0367-RELATED"/>
    <property type="match status" value="1"/>
</dbReference>
<evidence type="ECO:0000259" key="4">
    <source>
        <dbReference type="PROSITE" id="PS51898"/>
    </source>
</evidence>
<dbReference type="SUPFAM" id="SSF56349">
    <property type="entry name" value="DNA breaking-rejoining enzymes"/>
    <property type="match status" value="1"/>
</dbReference>
<dbReference type="Pfam" id="PF00589">
    <property type="entry name" value="Phage_integrase"/>
    <property type="match status" value="1"/>
</dbReference>
<comment type="caution">
    <text evidence="5">The sequence shown here is derived from an EMBL/GenBank/DDBJ whole genome shotgun (WGS) entry which is preliminary data.</text>
</comment>
<evidence type="ECO:0000313" key="5">
    <source>
        <dbReference type="EMBL" id="MBG6141105.1"/>
    </source>
</evidence>
<dbReference type="Gene3D" id="1.10.443.10">
    <property type="entry name" value="Intergrase catalytic core"/>
    <property type="match status" value="1"/>
</dbReference>
<evidence type="ECO:0000256" key="3">
    <source>
        <dbReference type="ARBA" id="ARBA00023172"/>
    </source>
</evidence>
<dbReference type="EMBL" id="JADOUF010000001">
    <property type="protein sequence ID" value="MBG6141105.1"/>
    <property type="molecule type" value="Genomic_DNA"/>
</dbReference>
<dbReference type="InterPro" id="IPR002104">
    <property type="entry name" value="Integrase_catalytic"/>
</dbReference>